<dbReference type="InterPro" id="IPR032466">
    <property type="entry name" value="Metal_Hydrolase"/>
</dbReference>
<dbReference type="PANTHER" id="PTHR11647">
    <property type="entry name" value="HYDRANTOINASE/DIHYDROPYRIMIDINASE FAMILY MEMBER"/>
    <property type="match status" value="1"/>
</dbReference>
<dbReference type="InterPro" id="IPR011059">
    <property type="entry name" value="Metal-dep_hydrolase_composite"/>
</dbReference>
<dbReference type="AlphaFoldDB" id="A0A6J6R6Y1"/>
<dbReference type="PANTHER" id="PTHR11647:SF1">
    <property type="entry name" value="COLLAPSIN RESPONSE MEDIATOR PROTEIN"/>
    <property type="match status" value="1"/>
</dbReference>
<dbReference type="EMBL" id="CAEZYH010000032">
    <property type="protein sequence ID" value="CAB4719671.1"/>
    <property type="molecule type" value="Genomic_DNA"/>
</dbReference>
<organism evidence="2">
    <name type="scientific">freshwater metagenome</name>
    <dbReference type="NCBI Taxonomy" id="449393"/>
    <lineage>
        <taxon>unclassified sequences</taxon>
        <taxon>metagenomes</taxon>
        <taxon>ecological metagenomes</taxon>
    </lineage>
</organism>
<gene>
    <name evidence="2" type="ORF">UFOPK2658_00930</name>
    <name evidence="3" type="ORF">UFOPK2880_01684</name>
    <name evidence="4" type="ORF">UFOPK3004_00548</name>
</gene>
<dbReference type="SUPFAM" id="SSF51338">
    <property type="entry name" value="Composite domain of metallo-dependent hydrolases"/>
    <property type="match status" value="1"/>
</dbReference>
<dbReference type="Pfam" id="PF07969">
    <property type="entry name" value="Amidohydro_3"/>
    <property type="match status" value="1"/>
</dbReference>
<reference evidence="2" key="1">
    <citation type="submission" date="2020-05" db="EMBL/GenBank/DDBJ databases">
        <authorList>
            <person name="Chiriac C."/>
            <person name="Salcher M."/>
            <person name="Ghai R."/>
            <person name="Kavagutti S V."/>
        </authorList>
    </citation>
    <scope>NUCLEOTIDE SEQUENCE</scope>
</reference>
<evidence type="ECO:0000313" key="4">
    <source>
        <dbReference type="EMBL" id="CAB4798877.1"/>
    </source>
</evidence>
<dbReference type="InterPro" id="IPR050378">
    <property type="entry name" value="Metallo-dep_Hydrolases_sf"/>
</dbReference>
<dbReference type="Gene3D" id="3.20.20.140">
    <property type="entry name" value="Metal-dependent hydrolases"/>
    <property type="match status" value="1"/>
</dbReference>
<dbReference type="InterPro" id="IPR013108">
    <property type="entry name" value="Amidohydro_3"/>
</dbReference>
<dbReference type="GO" id="GO:0005829">
    <property type="term" value="C:cytosol"/>
    <property type="evidence" value="ECO:0007669"/>
    <property type="project" value="TreeGrafter"/>
</dbReference>
<accession>A0A6J6R6Y1</accession>
<protein>
    <submittedName>
        <fullName evidence="2">Unannotated protein</fullName>
    </submittedName>
</protein>
<feature type="domain" description="Amidohydrolase 3" evidence="1">
    <location>
        <begin position="44"/>
        <end position="568"/>
    </location>
</feature>
<dbReference type="GO" id="GO:0016812">
    <property type="term" value="F:hydrolase activity, acting on carbon-nitrogen (but not peptide) bonds, in cyclic amides"/>
    <property type="evidence" value="ECO:0007669"/>
    <property type="project" value="TreeGrafter"/>
</dbReference>
<proteinExistence type="predicted"/>
<dbReference type="EMBL" id="CAFAAL010000031">
    <property type="protein sequence ID" value="CAB4798877.1"/>
    <property type="molecule type" value="Genomic_DNA"/>
</dbReference>
<evidence type="ECO:0000259" key="1">
    <source>
        <dbReference type="Pfam" id="PF07969"/>
    </source>
</evidence>
<dbReference type="SUPFAM" id="SSF51556">
    <property type="entry name" value="Metallo-dependent hydrolases"/>
    <property type="match status" value="1"/>
</dbReference>
<evidence type="ECO:0000313" key="3">
    <source>
        <dbReference type="EMBL" id="CAB4785081.1"/>
    </source>
</evidence>
<evidence type="ECO:0000313" key="2">
    <source>
        <dbReference type="EMBL" id="CAB4719671.1"/>
    </source>
</evidence>
<name>A0A6J6R6Y1_9ZZZZ</name>
<sequence>MLDYVIKGGTIVDGTGADRRQGDVGVRDGVIVEVGGSITESAKETIDADGAIVTPGWVDVHTHYDGQVSWDEVMDPSAGNGATTIVMGNCGVGFAPVRPGGEKSLIELMEGVEDIPGTALYEGIEWGRWESFPEYMDYIASRRYSLDIGAQIAHGSLRYYVMGERGRMNEEATPDDLRQMSQLVTEAVQAGALGFSTSRTIGHRALDGSPVPGTFAPDQELSAIADAMARAGRGVFEMIPAGTVGKLERLGGERTTPEAEVKLMADFSRQSGRKVTFTLVQSPDYAPDTWERLLEMVVTANQTGAQLYPQVSSRPIGLASGLSGYHAFQRRPTYMKLAHLSLADRAREMAKPEIKAAIMSETDVLVDQPGSMANMYQLFQTAAMFLYPLADPVDYEPDPSEMLGSRAAATGQDVLDLLYDYMLEQDGAAMCALMGGPNVHDSQEVLRKMLIHPETVTGLSDAGAHVTLICDATMPTTQLTFWARDRHKGERLPLEFLVAKQTARNADLYGLKDRGRLAVGLRADINVIDFENLRVSPPKAFHDLPAGGTRLIQPVQGYLATLVKGQVTRRHDADTGARPGSLVRS</sequence>
<dbReference type="EMBL" id="CAEZZP010000147">
    <property type="protein sequence ID" value="CAB4785081.1"/>
    <property type="molecule type" value="Genomic_DNA"/>
</dbReference>